<dbReference type="Pfam" id="PF01988">
    <property type="entry name" value="VIT1"/>
    <property type="match status" value="1"/>
</dbReference>
<dbReference type="Proteomes" id="UP000031258">
    <property type="component" value="Unassembled WGS sequence"/>
</dbReference>
<sequence length="240" mass="25867">MNFSSMLQSNSEFHQEHHSKSSVYLQDFVLGMADGLTVPFALVAGLSGAIDCSNIIVIAGVSEIAAGTIAMGMGGYLAAKTQREHYETELARETKEIEEVPEIEAKEVEAIIEDFGITEIESKKLIVDSLRKDPKKWRDFMMRFELNLEKPDKNREVISPFIIGSAYAIGGFVPLSPYMFTSSIEKALSISVVATTIALLGFGAFKGACTGVSVLKSALHTCFIGGIAATAAYSIAKLVA</sequence>
<keyword evidence="3 5" id="KW-1133">Transmembrane helix</keyword>
<gene>
    <name evidence="6" type="primary">vit1_2</name>
    <name evidence="6" type="ORF">NF27_DT01130</name>
</gene>
<dbReference type="GO" id="GO:0012505">
    <property type="term" value="C:endomembrane system"/>
    <property type="evidence" value="ECO:0007669"/>
    <property type="project" value="UniProtKB-SubCell"/>
</dbReference>
<evidence type="ECO:0000256" key="5">
    <source>
        <dbReference type="SAM" id="Phobius"/>
    </source>
</evidence>
<dbReference type="STRING" id="86105.NF27_DT01130"/>
<dbReference type="EMBL" id="JSWE01000096">
    <property type="protein sequence ID" value="KIE05339.1"/>
    <property type="molecule type" value="Genomic_DNA"/>
</dbReference>
<evidence type="ECO:0000256" key="4">
    <source>
        <dbReference type="ARBA" id="ARBA00023136"/>
    </source>
</evidence>
<comment type="caution">
    <text evidence="6">The sequence shown here is derived from an EMBL/GenBank/DDBJ whole genome shotgun (WGS) entry which is preliminary data.</text>
</comment>
<feature type="transmembrane region" description="Helical" evidence="5">
    <location>
        <begin position="56"/>
        <end position="79"/>
    </location>
</feature>
<evidence type="ECO:0000313" key="6">
    <source>
        <dbReference type="EMBL" id="KIE05339.1"/>
    </source>
</evidence>
<accession>A0A0C1QIK4</accession>
<feature type="transmembrane region" description="Helical" evidence="5">
    <location>
        <begin position="28"/>
        <end position="50"/>
    </location>
</feature>
<feature type="transmembrane region" description="Helical" evidence="5">
    <location>
        <begin position="217"/>
        <end position="236"/>
    </location>
</feature>
<reference evidence="6 7" key="1">
    <citation type="submission" date="2014-11" db="EMBL/GenBank/DDBJ databases">
        <title>A Rickettsiales Symbiont of Amoebae With Ancient Features.</title>
        <authorList>
            <person name="Schulz F."/>
            <person name="Martijn J."/>
            <person name="Wascher F."/>
            <person name="Kostanjsek R."/>
            <person name="Ettema T.J."/>
            <person name="Horn M."/>
        </authorList>
    </citation>
    <scope>NUCLEOTIDE SEQUENCE [LARGE SCALE GENOMIC DNA]</scope>
    <source>
        <strain evidence="6 7">UWC36</strain>
    </source>
</reference>
<dbReference type="InterPro" id="IPR008217">
    <property type="entry name" value="Ccc1_fam"/>
</dbReference>
<proteinExistence type="predicted"/>
<evidence type="ECO:0000256" key="2">
    <source>
        <dbReference type="ARBA" id="ARBA00022692"/>
    </source>
</evidence>
<dbReference type="GO" id="GO:0005384">
    <property type="term" value="F:manganese ion transmembrane transporter activity"/>
    <property type="evidence" value="ECO:0007669"/>
    <property type="project" value="InterPro"/>
</dbReference>
<comment type="subcellular location">
    <subcellularLocation>
        <location evidence="1">Endomembrane system</location>
        <topology evidence="1">Multi-pass membrane protein</topology>
    </subcellularLocation>
</comment>
<feature type="transmembrane region" description="Helical" evidence="5">
    <location>
        <begin position="157"/>
        <end position="175"/>
    </location>
</feature>
<evidence type="ECO:0000313" key="7">
    <source>
        <dbReference type="Proteomes" id="UP000031258"/>
    </source>
</evidence>
<dbReference type="PANTHER" id="PTHR31851">
    <property type="entry name" value="FE(2+)/MN(2+) TRANSPORTER PCL1"/>
    <property type="match status" value="1"/>
</dbReference>
<keyword evidence="7" id="KW-1185">Reference proteome</keyword>
<organism evidence="6 7">
    <name type="scientific">Candidatus Jidaibacter acanthamoebae</name>
    <dbReference type="NCBI Taxonomy" id="86105"/>
    <lineage>
        <taxon>Bacteria</taxon>
        <taxon>Pseudomonadati</taxon>
        <taxon>Pseudomonadota</taxon>
        <taxon>Alphaproteobacteria</taxon>
        <taxon>Rickettsiales</taxon>
        <taxon>Candidatus Midichloriaceae</taxon>
        <taxon>Candidatus Jidaibacter</taxon>
    </lineage>
</organism>
<dbReference type="GO" id="GO:0030026">
    <property type="term" value="P:intracellular manganese ion homeostasis"/>
    <property type="evidence" value="ECO:0007669"/>
    <property type="project" value="InterPro"/>
</dbReference>
<name>A0A0C1QIK4_9RICK</name>
<evidence type="ECO:0000256" key="3">
    <source>
        <dbReference type="ARBA" id="ARBA00022989"/>
    </source>
</evidence>
<feature type="transmembrane region" description="Helical" evidence="5">
    <location>
        <begin position="187"/>
        <end position="205"/>
    </location>
</feature>
<evidence type="ECO:0000256" key="1">
    <source>
        <dbReference type="ARBA" id="ARBA00004127"/>
    </source>
</evidence>
<keyword evidence="2 5" id="KW-0812">Transmembrane</keyword>
<keyword evidence="4 5" id="KW-0472">Membrane</keyword>
<protein>
    <submittedName>
        <fullName evidence="6">Vacuolar iron transporter 1</fullName>
    </submittedName>
</protein>
<dbReference type="PATRIC" id="fig|86105.3.peg.913"/>
<dbReference type="AlphaFoldDB" id="A0A0C1QIK4"/>